<dbReference type="EMBL" id="CP003865">
    <property type="protein sequence ID" value="AFT90601.1"/>
    <property type="molecule type" value="Genomic_DNA"/>
</dbReference>
<sequence>MRENLLCRCIMPHFSWEILALPIGRSYGFRGGQHESSNIWRCGRRNALYRDHRFPAIAISCAARPYYRFG</sequence>
<name>K0DWS3_9BURK</name>
<evidence type="ECO:0000313" key="1">
    <source>
        <dbReference type="EMBL" id="AFT90601.1"/>
    </source>
</evidence>
<keyword evidence="1" id="KW-0614">Plasmid</keyword>
<organism evidence="1 2">
    <name type="scientific">Paraburkholderia phenoliruptrix BR3459a</name>
    <dbReference type="NCBI Taxonomy" id="1229205"/>
    <lineage>
        <taxon>Bacteria</taxon>
        <taxon>Pseudomonadati</taxon>
        <taxon>Pseudomonadota</taxon>
        <taxon>Betaproteobacteria</taxon>
        <taxon>Burkholderiales</taxon>
        <taxon>Burkholderiaceae</taxon>
        <taxon>Paraburkholderia</taxon>
    </lineage>
</organism>
<dbReference type="KEGG" id="bpx:BUPH_08454"/>
<dbReference type="AlphaFoldDB" id="K0DWS3"/>
<gene>
    <name evidence="1" type="ORF">BUPH_08454</name>
</gene>
<accession>K0DWS3</accession>
<geneLocation type="plasmid" evidence="1 2">
    <name>pSYMBR3459</name>
</geneLocation>
<evidence type="ECO:0000313" key="2">
    <source>
        <dbReference type="Proteomes" id="UP000010105"/>
    </source>
</evidence>
<protein>
    <submittedName>
        <fullName evidence="1">Uncharacterized protein</fullName>
    </submittedName>
</protein>
<reference evidence="1 2" key="1">
    <citation type="journal article" date="2012" name="J. Bacteriol.">
        <title>Complete Genome Sequence of Burkholderia phenoliruptrix BR3459a (CLA1), a Heat-Tolerant, Nitrogen-Fixing Symbiont of Mimosa flocculosa.</title>
        <authorList>
            <person name="de Oliveira Cunha C."/>
            <person name="Goda Zuleta L.F."/>
            <person name="Paula de Almeida L.G."/>
            <person name="Prioli Ciapina L."/>
            <person name="Lustrino Borges W."/>
            <person name="Pitard R.M."/>
            <person name="Baldani J.I."/>
            <person name="Straliotto R."/>
            <person name="de Faria S.M."/>
            <person name="Hungria M."/>
            <person name="Sousa Cavada B."/>
            <person name="Mercante F.M."/>
            <person name="Ribeiro de Vasconcelos A.T."/>
        </authorList>
    </citation>
    <scope>NUCLEOTIDE SEQUENCE [LARGE SCALE GENOMIC DNA]</scope>
    <source>
        <strain evidence="1 2">BR3459a</strain>
        <plasmid evidence="1 2">pSYMBR3459</plasmid>
    </source>
</reference>
<proteinExistence type="predicted"/>
<dbReference type="Proteomes" id="UP000010105">
    <property type="component" value="Plasmid pSYMBR3459"/>
</dbReference>
<dbReference type="HOGENOM" id="CLU_2750011_0_0_4"/>